<dbReference type="SUPFAM" id="SSF52540">
    <property type="entry name" value="P-loop containing nucleoside triphosphate hydrolases"/>
    <property type="match status" value="1"/>
</dbReference>
<dbReference type="OrthoDB" id="5817230at2759"/>
<evidence type="ECO:0000256" key="3">
    <source>
        <dbReference type="ARBA" id="ARBA00023134"/>
    </source>
</evidence>
<keyword evidence="6" id="KW-0460">Magnesium</keyword>
<gene>
    <name evidence="7" type="ORF">RFI_02470</name>
</gene>
<evidence type="ECO:0000256" key="6">
    <source>
        <dbReference type="PIRSR" id="PIRSR601019-2"/>
    </source>
</evidence>
<keyword evidence="2 5" id="KW-0547">Nucleotide-binding</keyword>
<dbReference type="InterPro" id="IPR011025">
    <property type="entry name" value="GproteinA_insert"/>
</dbReference>
<evidence type="ECO:0000256" key="2">
    <source>
        <dbReference type="ARBA" id="ARBA00022741"/>
    </source>
</evidence>
<feature type="binding site" evidence="6">
    <location>
        <position position="273"/>
    </location>
    <ligand>
        <name>Mg(2+)</name>
        <dbReference type="ChEBI" id="CHEBI:18420"/>
    </ligand>
</feature>
<dbReference type="EMBL" id="ASPP01002414">
    <property type="protein sequence ID" value="ETO34621.1"/>
    <property type="molecule type" value="Genomic_DNA"/>
</dbReference>
<sequence length="465" mass="54056">MRSASKEKNKTKIIIVVKVIPQYLKVFTINFANGNHSEKIVNLLQQADNKMNFQQSELSVIDQLKHIKRQSVKKNHQSQRMGCCLATDPAHDEIEKRMNVEHKKDDKERKLLLLGIGASGKSTIFKNLKRSQGVVMIEPRVAVQTAWVIRQTLIELMTKLLVKSRTFYEMDKEKNADCLIEETTETVEYIKLLLKNSEFTFGENVEPSEEDLVALGNAISFLWKLPAVKATFARRGKFAFEDNMEYFFERAKTVMHPKFLPTEEEVLKARVRTTGAVTYTYTQQDTTFLITDVGGQRSERRKWITHFDNVSGVIFVTALNHYNCVLFEDEQQNAMHEAVRLFTEYANIQEFHKAGLRKTALRCKKKKKKYYILPKKKKKKDEEQWNGIDYEPREDPEQDQIHFKQCSDQAIEFIQTLFVTRNTVKERLIYCHVTCATDQDNIKTVFLDVQNIIIRSNLKNGGLIP</sequence>
<dbReference type="GO" id="GO:0005525">
    <property type="term" value="F:GTP binding"/>
    <property type="evidence" value="ECO:0007669"/>
    <property type="project" value="UniProtKB-KW"/>
</dbReference>
<reference evidence="7 8" key="1">
    <citation type="journal article" date="2013" name="Curr. Biol.">
        <title>The Genome of the Foraminiferan Reticulomyxa filosa.</title>
        <authorList>
            <person name="Glockner G."/>
            <person name="Hulsmann N."/>
            <person name="Schleicher M."/>
            <person name="Noegel A.A."/>
            <person name="Eichinger L."/>
            <person name="Gallinger C."/>
            <person name="Pawlowski J."/>
            <person name="Sierra R."/>
            <person name="Euteneuer U."/>
            <person name="Pillet L."/>
            <person name="Moustafa A."/>
            <person name="Platzer M."/>
            <person name="Groth M."/>
            <person name="Szafranski K."/>
            <person name="Schliwa M."/>
        </authorList>
    </citation>
    <scope>NUCLEOTIDE SEQUENCE [LARGE SCALE GENOMIC DNA]</scope>
</reference>
<dbReference type="GO" id="GO:0007188">
    <property type="term" value="P:adenylate cyclase-modulating G protein-coupled receptor signaling pathway"/>
    <property type="evidence" value="ECO:0007669"/>
    <property type="project" value="TreeGrafter"/>
</dbReference>
<evidence type="ECO:0000256" key="5">
    <source>
        <dbReference type="PIRSR" id="PIRSR601019-1"/>
    </source>
</evidence>
<proteinExistence type="predicted"/>
<keyword evidence="8" id="KW-1185">Reference proteome</keyword>
<dbReference type="Proteomes" id="UP000023152">
    <property type="component" value="Unassembled WGS sequence"/>
</dbReference>
<dbReference type="GO" id="GO:0003924">
    <property type="term" value="F:GTPase activity"/>
    <property type="evidence" value="ECO:0007669"/>
    <property type="project" value="InterPro"/>
</dbReference>
<dbReference type="GO" id="GO:0046872">
    <property type="term" value="F:metal ion binding"/>
    <property type="evidence" value="ECO:0007669"/>
    <property type="project" value="UniProtKB-KW"/>
</dbReference>
<accession>X6P8V0</accession>
<name>X6P8V0_RETFI</name>
<evidence type="ECO:0000313" key="8">
    <source>
        <dbReference type="Proteomes" id="UP000023152"/>
    </source>
</evidence>
<dbReference type="PRINTS" id="PR00318">
    <property type="entry name" value="GPROTEINA"/>
</dbReference>
<protein>
    <submittedName>
        <fullName evidence="7">Heterotrimeric G protein alpha subunit 1</fullName>
    </submittedName>
</protein>
<dbReference type="InterPro" id="IPR027417">
    <property type="entry name" value="P-loop_NTPase"/>
</dbReference>
<organism evidence="7 8">
    <name type="scientific">Reticulomyxa filosa</name>
    <dbReference type="NCBI Taxonomy" id="46433"/>
    <lineage>
        <taxon>Eukaryota</taxon>
        <taxon>Sar</taxon>
        <taxon>Rhizaria</taxon>
        <taxon>Retaria</taxon>
        <taxon>Foraminifera</taxon>
        <taxon>Monothalamids</taxon>
        <taxon>Reticulomyxidae</taxon>
        <taxon>Reticulomyxa</taxon>
    </lineage>
</organism>
<dbReference type="Gene3D" id="3.40.50.300">
    <property type="entry name" value="P-loop containing nucleotide triphosphate hydrolases"/>
    <property type="match status" value="1"/>
</dbReference>
<keyword evidence="4" id="KW-0807">Transducer</keyword>
<dbReference type="SUPFAM" id="SSF47895">
    <property type="entry name" value="Transducin (alpha subunit), insertion domain"/>
    <property type="match status" value="1"/>
</dbReference>
<evidence type="ECO:0000256" key="1">
    <source>
        <dbReference type="ARBA" id="ARBA00022723"/>
    </source>
</evidence>
<dbReference type="Pfam" id="PF00503">
    <property type="entry name" value="G-alpha"/>
    <property type="match status" value="1"/>
</dbReference>
<dbReference type="Gene3D" id="1.10.400.10">
    <property type="entry name" value="GI Alpha 1, domain 2-like"/>
    <property type="match status" value="1"/>
</dbReference>
<keyword evidence="1 6" id="KW-0479">Metal-binding</keyword>
<dbReference type="SMART" id="SM00275">
    <property type="entry name" value="G_alpha"/>
    <property type="match status" value="1"/>
</dbReference>
<comment type="caution">
    <text evidence="7">The sequence shown here is derived from an EMBL/GenBank/DDBJ whole genome shotgun (WGS) entry which is preliminary data.</text>
</comment>
<feature type="binding site" evidence="5">
    <location>
        <begin position="292"/>
        <end position="296"/>
    </location>
    <ligand>
        <name>GTP</name>
        <dbReference type="ChEBI" id="CHEBI:37565"/>
    </ligand>
</feature>
<dbReference type="GO" id="GO:0005834">
    <property type="term" value="C:heterotrimeric G-protein complex"/>
    <property type="evidence" value="ECO:0007669"/>
    <property type="project" value="TreeGrafter"/>
</dbReference>
<feature type="binding site" evidence="5">
    <location>
        <begin position="267"/>
        <end position="273"/>
    </location>
    <ligand>
        <name>GTP</name>
        <dbReference type="ChEBI" id="CHEBI:37565"/>
    </ligand>
</feature>
<dbReference type="PROSITE" id="PS51882">
    <property type="entry name" value="G_ALPHA"/>
    <property type="match status" value="1"/>
</dbReference>
<dbReference type="AlphaFoldDB" id="X6P8V0"/>
<dbReference type="GO" id="GO:0005737">
    <property type="term" value="C:cytoplasm"/>
    <property type="evidence" value="ECO:0007669"/>
    <property type="project" value="TreeGrafter"/>
</dbReference>
<dbReference type="InterPro" id="IPR001019">
    <property type="entry name" value="Gprotein_alpha_su"/>
</dbReference>
<dbReference type="GO" id="GO:0031683">
    <property type="term" value="F:G-protein beta/gamma-subunit complex binding"/>
    <property type="evidence" value="ECO:0007669"/>
    <property type="project" value="InterPro"/>
</dbReference>
<feature type="binding site" evidence="5">
    <location>
        <position position="436"/>
    </location>
    <ligand>
        <name>GTP</name>
        <dbReference type="ChEBI" id="CHEBI:37565"/>
    </ligand>
</feature>
<evidence type="ECO:0000313" key="7">
    <source>
        <dbReference type="EMBL" id="ETO34621.1"/>
    </source>
</evidence>
<dbReference type="PANTHER" id="PTHR10218:SF302">
    <property type="entry name" value="GUANINE NUCLEOTIDE-BINDING PROTEIN ALPHA-5 SUBUNIT"/>
    <property type="match status" value="1"/>
</dbReference>
<evidence type="ECO:0000256" key="4">
    <source>
        <dbReference type="ARBA" id="ARBA00023224"/>
    </source>
</evidence>
<dbReference type="GO" id="GO:0001664">
    <property type="term" value="F:G protein-coupled receptor binding"/>
    <property type="evidence" value="ECO:0007669"/>
    <property type="project" value="TreeGrafter"/>
</dbReference>
<keyword evidence="3 5" id="KW-0342">GTP-binding</keyword>
<feature type="binding site" evidence="6">
    <location>
        <position position="122"/>
    </location>
    <ligand>
        <name>Mg(2+)</name>
        <dbReference type="ChEBI" id="CHEBI:18420"/>
    </ligand>
</feature>
<dbReference type="FunFam" id="3.40.50.300:FF:000720">
    <property type="entry name" value="Guanine nucleotide-binding protein G(k) subunit alpha"/>
    <property type="match status" value="1"/>
</dbReference>
<dbReference type="PANTHER" id="PTHR10218">
    <property type="entry name" value="GTP-BINDING PROTEIN ALPHA SUBUNIT"/>
    <property type="match status" value="1"/>
</dbReference>